<feature type="region of interest" description="Disordered" evidence="1">
    <location>
        <begin position="224"/>
        <end position="246"/>
    </location>
</feature>
<gene>
    <name evidence="2" type="ORF">VMCG_06893</name>
</gene>
<dbReference type="OrthoDB" id="5241033at2759"/>
<feature type="region of interest" description="Disordered" evidence="1">
    <location>
        <begin position="267"/>
        <end position="335"/>
    </location>
</feature>
<evidence type="ECO:0000256" key="1">
    <source>
        <dbReference type="SAM" id="MobiDB-lite"/>
    </source>
</evidence>
<evidence type="ECO:0000313" key="3">
    <source>
        <dbReference type="Proteomes" id="UP000283895"/>
    </source>
</evidence>
<protein>
    <submittedName>
        <fullName evidence="2">Uncharacterized protein</fullName>
    </submittedName>
</protein>
<organism evidence="2 3">
    <name type="scientific">Cytospora schulzeri</name>
    <dbReference type="NCBI Taxonomy" id="448051"/>
    <lineage>
        <taxon>Eukaryota</taxon>
        <taxon>Fungi</taxon>
        <taxon>Dikarya</taxon>
        <taxon>Ascomycota</taxon>
        <taxon>Pezizomycotina</taxon>
        <taxon>Sordariomycetes</taxon>
        <taxon>Sordariomycetidae</taxon>
        <taxon>Diaporthales</taxon>
        <taxon>Cytosporaceae</taxon>
        <taxon>Cytospora</taxon>
    </lineage>
</organism>
<feature type="compositionally biased region" description="Gly residues" evidence="1">
    <location>
        <begin position="235"/>
        <end position="246"/>
    </location>
</feature>
<proteinExistence type="predicted"/>
<comment type="caution">
    <text evidence="2">The sequence shown here is derived from an EMBL/GenBank/DDBJ whole genome shotgun (WGS) entry which is preliminary data.</text>
</comment>
<reference evidence="2 3" key="1">
    <citation type="submission" date="2015-09" db="EMBL/GenBank/DDBJ databases">
        <title>Host preference determinants of Valsa canker pathogens revealed by comparative genomics.</title>
        <authorList>
            <person name="Yin Z."/>
            <person name="Huang L."/>
        </authorList>
    </citation>
    <scope>NUCLEOTIDE SEQUENCE [LARGE SCALE GENOMIC DNA]</scope>
    <source>
        <strain evidence="2 3">03-1</strain>
    </source>
</reference>
<feature type="compositionally biased region" description="Gly residues" evidence="1">
    <location>
        <begin position="290"/>
        <end position="303"/>
    </location>
</feature>
<dbReference type="EMBL" id="LKEA01000029">
    <property type="protein sequence ID" value="ROV97342.1"/>
    <property type="molecule type" value="Genomic_DNA"/>
</dbReference>
<feature type="compositionally biased region" description="Polar residues" evidence="1">
    <location>
        <begin position="45"/>
        <end position="54"/>
    </location>
</feature>
<feature type="compositionally biased region" description="Basic residues" evidence="1">
    <location>
        <begin position="55"/>
        <end position="64"/>
    </location>
</feature>
<name>A0A423W1W4_9PEZI</name>
<feature type="compositionally biased region" description="Low complexity" evidence="1">
    <location>
        <begin position="224"/>
        <end position="234"/>
    </location>
</feature>
<accession>A0A423W1W4</accession>
<feature type="compositionally biased region" description="Basic and acidic residues" evidence="1">
    <location>
        <begin position="30"/>
        <end position="44"/>
    </location>
</feature>
<feature type="region of interest" description="Disordered" evidence="1">
    <location>
        <begin position="1"/>
        <end position="84"/>
    </location>
</feature>
<evidence type="ECO:0000313" key="2">
    <source>
        <dbReference type="EMBL" id="ROV97342.1"/>
    </source>
</evidence>
<dbReference type="Proteomes" id="UP000283895">
    <property type="component" value="Unassembled WGS sequence"/>
</dbReference>
<sequence>MPSSGSDHGHKKRRPSFWGCRPSGTRSTGRSRDSKESKVQRSDDPSSQTNSPSSQRHRSDRKKKVSIDIDPENGFWSDSTHPENMDYDDYPARSPRLIMRPFCQLVSLVKHCPWMLGSDVHPFAASSGADDIFFPPVPRSLLHDTAVSFVVTDHTRLEQPQFVISCPLENVELVQRLLAPDGSHRQLSARGSSRQPRNADQLRSMLLDGTPNIELSLHWAPGSGWSSSSSTVGRSGPGGGHPFGFGPGVGLEFQGNLFPRRLESYRDGVAGQQGRPSEAESNGGADSPAGGSGGGNDGSGSGANGHLQNGWGASGTGLGINAKRRYYSGRDYQEL</sequence>
<dbReference type="AlphaFoldDB" id="A0A423W1W4"/>
<keyword evidence="3" id="KW-1185">Reference proteome</keyword>